<proteinExistence type="predicted"/>
<feature type="non-terminal residue" evidence="3">
    <location>
        <position position="149"/>
    </location>
</feature>
<organism evidence="3">
    <name type="scientific">marine metagenome</name>
    <dbReference type="NCBI Taxonomy" id="408172"/>
    <lineage>
        <taxon>unclassified sequences</taxon>
        <taxon>metagenomes</taxon>
        <taxon>ecological metagenomes</taxon>
    </lineage>
</organism>
<feature type="non-terminal residue" evidence="3">
    <location>
        <position position="1"/>
    </location>
</feature>
<feature type="transmembrane region" description="Helical" evidence="1">
    <location>
        <begin position="118"/>
        <end position="135"/>
    </location>
</feature>
<dbReference type="InterPro" id="IPR037185">
    <property type="entry name" value="EmrE-like"/>
</dbReference>
<evidence type="ECO:0000256" key="1">
    <source>
        <dbReference type="SAM" id="Phobius"/>
    </source>
</evidence>
<dbReference type="InterPro" id="IPR000620">
    <property type="entry name" value="EamA_dom"/>
</dbReference>
<keyword evidence="1" id="KW-0812">Transmembrane</keyword>
<feature type="transmembrane region" description="Helical" evidence="1">
    <location>
        <begin position="87"/>
        <end position="106"/>
    </location>
</feature>
<feature type="domain" description="EamA" evidence="2">
    <location>
        <begin position="4"/>
        <end position="131"/>
    </location>
</feature>
<dbReference type="EMBL" id="UINC01027450">
    <property type="protein sequence ID" value="SVB06713.1"/>
    <property type="molecule type" value="Genomic_DNA"/>
</dbReference>
<evidence type="ECO:0000313" key="3">
    <source>
        <dbReference type="EMBL" id="SVB06713.1"/>
    </source>
</evidence>
<dbReference type="GO" id="GO:0016020">
    <property type="term" value="C:membrane"/>
    <property type="evidence" value="ECO:0007669"/>
    <property type="project" value="InterPro"/>
</dbReference>
<reference evidence="3" key="1">
    <citation type="submission" date="2018-05" db="EMBL/GenBank/DDBJ databases">
        <authorList>
            <person name="Lanie J.A."/>
            <person name="Ng W.-L."/>
            <person name="Kazmierczak K.M."/>
            <person name="Andrzejewski T.M."/>
            <person name="Davidsen T.M."/>
            <person name="Wayne K.J."/>
            <person name="Tettelin H."/>
            <person name="Glass J.I."/>
            <person name="Rusch D."/>
            <person name="Podicherti R."/>
            <person name="Tsui H.-C.T."/>
            <person name="Winkler M.E."/>
        </authorList>
    </citation>
    <scope>NUCLEOTIDE SEQUENCE</scope>
</reference>
<name>A0A382B0C7_9ZZZZ</name>
<sequence length="149" mass="15463">MVTFLALAAAVLAGTGDFFGGKATKKTNVVSVLAISHFLGLIIILVLAPLMAEEFKTDDFFLGVLASGFGLCGLTLLYRGLAKGPMAIVAPITAVACATLPVIWGLLSGEKLSTQQTLGVFIGLLAIFLVSWTPGKRTAIKGVLILEAL</sequence>
<keyword evidence="1" id="KW-1133">Transmembrane helix</keyword>
<keyword evidence="1" id="KW-0472">Membrane</keyword>
<feature type="transmembrane region" description="Helical" evidence="1">
    <location>
        <begin position="60"/>
        <end position="81"/>
    </location>
</feature>
<gene>
    <name evidence="3" type="ORF">METZ01_LOCUS159567</name>
</gene>
<dbReference type="Pfam" id="PF00892">
    <property type="entry name" value="EamA"/>
    <property type="match status" value="1"/>
</dbReference>
<feature type="transmembrane region" description="Helical" evidence="1">
    <location>
        <begin position="29"/>
        <end position="48"/>
    </location>
</feature>
<protein>
    <recommendedName>
        <fullName evidence="2">EamA domain-containing protein</fullName>
    </recommendedName>
</protein>
<dbReference type="SUPFAM" id="SSF103481">
    <property type="entry name" value="Multidrug resistance efflux transporter EmrE"/>
    <property type="match status" value="1"/>
</dbReference>
<evidence type="ECO:0000259" key="2">
    <source>
        <dbReference type="Pfam" id="PF00892"/>
    </source>
</evidence>
<dbReference type="AlphaFoldDB" id="A0A382B0C7"/>
<accession>A0A382B0C7</accession>